<keyword evidence="4" id="KW-1185">Reference proteome</keyword>
<sequence length="222" mass="23322">MQHRWLARVLVAALHLALLAVLLQQQAPRAPDTGERRSVSMRIILPTPPRPQPLPRSPAPERSAPRPPAAPAPQPAATPDTPATTTPLPTSPAPPAAPAAPPPPAPGAEPPRTALRLTLPPGYAASSAAARNPALSDPRSNTPKPTLEDKIADATGGAGAWVEERVDNHSQSIGAQGEYRTVMRRGNTCVEIFRSRISDNNAFNSSVAPSTISMVGKPYPCK</sequence>
<gene>
    <name evidence="3" type="ORF">ACG00X_01950</name>
</gene>
<feature type="chain" id="PRO_5045380654" description="DUF4156 domain-containing protein" evidence="2">
    <location>
        <begin position="21"/>
        <end position="222"/>
    </location>
</feature>
<feature type="compositionally biased region" description="Low complexity" evidence="1">
    <location>
        <begin position="77"/>
        <end position="88"/>
    </location>
</feature>
<evidence type="ECO:0000313" key="4">
    <source>
        <dbReference type="Proteomes" id="UP001606305"/>
    </source>
</evidence>
<evidence type="ECO:0008006" key="5">
    <source>
        <dbReference type="Google" id="ProtNLM"/>
    </source>
</evidence>
<feature type="region of interest" description="Disordered" evidence="1">
    <location>
        <begin position="27"/>
        <end position="151"/>
    </location>
</feature>
<evidence type="ECO:0000256" key="1">
    <source>
        <dbReference type="SAM" id="MobiDB-lite"/>
    </source>
</evidence>
<protein>
    <recommendedName>
        <fullName evidence="5">DUF4156 domain-containing protein</fullName>
    </recommendedName>
</protein>
<dbReference type="EMBL" id="JBIGIA010000001">
    <property type="protein sequence ID" value="MFG6455585.1"/>
    <property type="molecule type" value="Genomic_DNA"/>
</dbReference>
<feature type="compositionally biased region" description="Pro residues" evidence="1">
    <location>
        <begin position="89"/>
        <end position="109"/>
    </location>
</feature>
<evidence type="ECO:0000256" key="2">
    <source>
        <dbReference type="SAM" id="SignalP"/>
    </source>
</evidence>
<feature type="compositionally biased region" description="Low complexity" evidence="1">
    <location>
        <begin position="110"/>
        <end position="130"/>
    </location>
</feature>
<evidence type="ECO:0000313" key="3">
    <source>
        <dbReference type="EMBL" id="MFG6455585.1"/>
    </source>
</evidence>
<organism evidence="3 4">
    <name type="scientific">Pelomonas nitida</name>
    <dbReference type="NCBI Taxonomy" id="3299027"/>
    <lineage>
        <taxon>Bacteria</taxon>
        <taxon>Pseudomonadati</taxon>
        <taxon>Pseudomonadota</taxon>
        <taxon>Betaproteobacteria</taxon>
        <taxon>Burkholderiales</taxon>
        <taxon>Sphaerotilaceae</taxon>
        <taxon>Roseateles</taxon>
    </lineage>
</organism>
<dbReference type="PRINTS" id="PR01217">
    <property type="entry name" value="PRICHEXTENSN"/>
</dbReference>
<feature type="compositionally biased region" description="Pro residues" evidence="1">
    <location>
        <begin position="46"/>
        <end position="58"/>
    </location>
</feature>
<feature type="signal peptide" evidence="2">
    <location>
        <begin position="1"/>
        <end position="20"/>
    </location>
</feature>
<proteinExistence type="predicted"/>
<comment type="caution">
    <text evidence="3">The sequence shown here is derived from an EMBL/GenBank/DDBJ whole genome shotgun (WGS) entry which is preliminary data.</text>
</comment>
<feature type="compositionally biased region" description="Pro residues" evidence="1">
    <location>
        <begin position="65"/>
        <end position="76"/>
    </location>
</feature>
<dbReference type="RefSeq" id="WP_394486243.1">
    <property type="nucleotide sequence ID" value="NZ_JBIGIA010000001.1"/>
</dbReference>
<accession>A0ABW7G109</accession>
<reference evidence="3 4" key="1">
    <citation type="submission" date="2024-09" db="EMBL/GenBank/DDBJ databases">
        <title>Novel species of the genus Pelomonas and Roseateles isolated from streams.</title>
        <authorList>
            <person name="Lu H."/>
        </authorList>
    </citation>
    <scope>NUCLEOTIDE SEQUENCE [LARGE SCALE GENOMIC DNA]</scope>
    <source>
        <strain evidence="3 4">BYS96W</strain>
    </source>
</reference>
<name>A0ABW7G109_9BURK</name>
<dbReference type="Proteomes" id="UP001606305">
    <property type="component" value="Unassembled WGS sequence"/>
</dbReference>
<keyword evidence="2" id="KW-0732">Signal</keyword>